<evidence type="ECO:0000256" key="11">
    <source>
        <dbReference type="RuleBase" id="RU003313"/>
    </source>
</evidence>
<dbReference type="EMBL" id="NRSD01000009">
    <property type="protein sequence ID" value="MBK1645028.1"/>
    <property type="molecule type" value="Genomic_DNA"/>
</dbReference>
<name>A0A9X0WI66_9GAMM</name>
<dbReference type="NCBIfam" id="NF003661">
    <property type="entry name" value="PRK05291.1-3"/>
    <property type="match status" value="1"/>
</dbReference>
<comment type="similarity">
    <text evidence="1 10 11">Belongs to the TRAFAC class TrmE-Era-EngA-EngB-Septin-like GTPase superfamily. TrmE GTPase family.</text>
</comment>
<evidence type="ECO:0000256" key="2">
    <source>
        <dbReference type="ARBA" id="ARBA00022490"/>
    </source>
</evidence>
<keyword evidence="14" id="KW-1185">Reference proteome</keyword>
<dbReference type="InterPro" id="IPR005225">
    <property type="entry name" value="Small_GTP-bd"/>
</dbReference>
<dbReference type="InterPro" id="IPR027417">
    <property type="entry name" value="P-loop_NTPase"/>
</dbReference>
<dbReference type="InterPro" id="IPR027368">
    <property type="entry name" value="MnmE_dom2"/>
</dbReference>
<dbReference type="NCBIfam" id="TIGR00231">
    <property type="entry name" value="small_GTP"/>
    <property type="match status" value="1"/>
</dbReference>
<feature type="binding site" evidence="10">
    <location>
        <position position="119"/>
    </location>
    <ligand>
        <name>(6S)-5-formyl-5,6,7,8-tetrahydrofolate</name>
        <dbReference type="ChEBI" id="CHEBI:57457"/>
    </ligand>
</feature>
<comment type="subunit">
    <text evidence="10">Homodimer. Heterotetramer of two MnmE and two MnmG subunits.</text>
</comment>
<feature type="binding site" evidence="10">
    <location>
        <begin position="225"/>
        <end position="230"/>
    </location>
    <ligand>
        <name>GTP</name>
        <dbReference type="ChEBI" id="CHEBI:37565"/>
    </ligand>
</feature>
<comment type="cofactor">
    <cofactor evidence="10">
        <name>K(+)</name>
        <dbReference type="ChEBI" id="CHEBI:29103"/>
    </cofactor>
    <text evidence="10">Binds 1 potassium ion per subunit.</text>
</comment>
<comment type="caution">
    <text evidence="13">The sequence shown here is derived from an EMBL/GenBank/DDBJ whole genome shotgun (WGS) entry which is preliminary data.</text>
</comment>
<dbReference type="CDD" id="cd14858">
    <property type="entry name" value="TrmE_N"/>
    <property type="match status" value="1"/>
</dbReference>
<dbReference type="RefSeq" id="WP_200387836.1">
    <property type="nucleotide sequence ID" value="NZ_NRSD01000009.1"/>
</dbReference>
<dbReference type="Proteomes" id="UP001138802">
    <property type="component" value="Unassembled WGS sequence"/>
</dbReference>
<dbReference type="InterPro" id="IPR027266">
    <property type="entry name" value="TrmE/GcvT-like"/>
</dbReference>
<keyword evidence="9 10" id="KW-0342">GTP-binding</keyword>
<dbReference type="GO" id="GO:0002098">
    <property type="term" value="P:tRNA wobble uridine modification"/>
    <property type="evidence" value="ECO:0007669"/>
    <property type="project" value="TreeGrafter"/>
</dbReference>
<feature type="binding site" evidence="10">
    <location>
        <position position="229"/>
    </location>
    <ligand>
        <name>Mg(2+)</name>
        <dbReference type="ChEBI" id="CHEBI:18420"/>
    </ligand>
</feature>
<organism evidence="13 14">
    <name type="scientific">Thiocapsa imhoffii</name>
    <dbReference type="NCBI Taxonomy" id="382777"/>
    <lineage>
        <taxon>Bacteria</taxon>
        <taxon>Pseudomonadati</taxon>
        <taxon>Pseudomonadota</taxon>
        <taxon>Gammaproteobacteria</taxon>
        <taxon>Chromatiales</taxon>
        <taxon>Chromatiaceae</taxon>
        <taxon>Thiocapsa</taxon>
    </lineage>
</organism>
<feature type="domain" description="TrmE-type G" evidence="12">
    <location>
        <begin position="215"/>
        <end position="369"/>
    </location>
</feature>
<comment type="subcellular location">
    <subcellularLocation>
        <location evidence="10">Cytoplasm</location>
    </subcellularLocation>
</comment>
<dbReference type="FunFam" id="3.30.1360.120:FF:000001">
    <property type="entry name" value="tRNA modification GTPase MnmE"/>
    <property type="match status" value="1"/>
</dbReference>
<keyword evidence="4 10" id="KW-0479">Metal-binding</keyword>
<keyword evidence="5 10" id="KW-0547">Nucleotide-binding</keyword>
<dbReference type="Pfam" id="PF12631">
    <property type="entry name" value="MnmE_helical"/>
    <property type="match status" value="1"/>
</dbReference>
<dbReference type="PROSITE" id="PS51709">
    <property type="entry name" value="G_TRME"/>
    <property type="match status" value="1"/>
</dbReference>
<evidence type="ECO:0000256" key="8">
    <source>
        <dbReference type="ARBA" id="ARBA00022958"/>
    </source>
</evidence>
<feature type="binding site" evidence="10">
    <location>
        <position position="246"/>
    </location>
    <ligand>
        <name>K(+)</name>
        <dbReference type="ChEBI" id="CHEBI:29103"/>
    </ligand>
</feature>
<protein>
    <recommendedName>
        <fullName evidence="10">tRNA modification GTPase MnmE</fullName>
        <ecNumber evidence="10">3.6.-.-</ecNumber>
    </recommendedName>
</protein>
<keyword evidence="6 10" id="KW-0378">Hydrolase</keyword>
<dbReference type="Pfam" id="PF10396">
    <property type="entry name" value="TrmE_N"/>
    <property type="match status" value="1"/>
</dbReference>
<feature type="binding site" evidence="10">
    <location>
        <position position="244"/>
    </location>
    <ligand>
        <name>K(+)</name>
        <dbReference type="ChEBI" id="CHEBI:29103"/>
    </ligand>
</feature>
<keyword evidence="7 10" id="KW-0460">Magnesium</keyword>
<dbReference type="InterPro" id="IPR031168">
    <property type="entry name" value="G_TrmE"/>
</dbReference>
<dbReference type="HAMAP" id="MF_00379">
    <property type="entry name" value="GTPase_MnmE"/>
    <property type="match status" value="1"/>
</dbReference>
<evidence type="ECO:0000256" key="7">
    <source>
        <dbReference type="ARBA" id="ARBA00022842"/>
    </source>
</evidence>
<comment type="caution">
    <text evidence="10">Lacks conserved residue(s) required for the propagation of feature annotation.</text>
</comment>
<evidence type="ECO:0000256" key="3">
    <source>
        <dbReference type="ARBA" id="ARBA00022694"/>
    </source>
</evidence>
<dbReference type="Gene3D" id="1.20.120.430">
    <property type="entry name" value="tRNA modification GTPase MnmE domain 2"/>
    <property type="match status" value="1"/>
</dbReference>
<feature type="binding site" evidence="10">
    <location>
        <position position="249"/>
    </location>
    <ligand>
        <name>K(+)</name>
        <dbReference type="ChEBI" id="CHEBI:29103"/>
    </ligand>
</feature>
<dbReference type="InterPro" id="IPR004520">
    <property type="entry name" value="GTPase_MnmE"/>
</dbReference>
<proteinExistence type="inferred from homology"/>
<dbReference type="GO" id="GO:0046872">
    <property type="term" value="F:metal ion binding"/>
    <property type="evidence" value="ECO:0007669"/>
    <property type="project" value="UniProtKB-KW"/>
</dbReference>
<evidence type="ECO:0000256" key="6">
    <source>
        <dbReference type="ARBA" id="ARBA00022801"/>
    </source>
</evidence>
<dbReference type="GO" id="GO:0003924">
    <property type="term" value="F:GTPase activity"/>
    <property type="evidence" value="ECO:0007669"/>
    <property type="project" value="UniProtKB-UniRule"/>
</dbReference>
<evidence type="ECO:0000256" key="5">
    <source>
        <dbReference type="ARBA" id="ARBA00022741"/>
    </source>
</evidence>
<dbReference type="NCBIfam" id="TIGR00450">
    <property type="entry name" value="mnmE_trmE_thdF"/>
    <property type="match status" value="1"/>
</dbReference>
<dbReference type="EC" id="3.6.-.-" evidence="10"/>
<dbReference type="GO" id="GO:0030488">
    <property type="term" value="P:tRNA methylation"/>
    <property type="evidence" value="ECO:0007669"/>
    <property type="project" value="TreeGrafter"/>
</dbReference>
<keyword evidence="8 10" id="KW-0630">Potassium</keyword>
<evidence type="ECO:0000313" key="13">
    <source>
        <dbReference type="EMBL" id="MBK1645028.1"/>
    </source>
</evidence>
<evidence type="ECO:0000256" key="9">
    <source>
        <dbReference type="ARBA" id="ARBA00023134"/>
    </source>
</evidence>
<dbReference type="CDD" id="cd04164">
    <property type="entry name" value="trmE"/>
    <property type="match status" value="1"/>
</dbReference>
<dbReference type="InterPro" id="IPR018948">
    <property type="entry name" value="GTP-bd_TrmE_N"/>
</dbReference>
<evidence type="ECO:0000313" key="14">
    <source>
        <dbReference type="Proteomes" id="UP001138802"/>
    </source>
</evidence>
<feature type="binding site" evidence="10">
    <location>
        <position position="225"/>
    </location>
    <ligand>
        <name>K(+)</name>
        <dbReference type="ChEBI" id="CHEBI:29103"/>
    </ligand>
</feature>
<feature type="binding site" evidence="10">
    <location>
        <begin position="269"/>
        <end position="272"/>
    </location>
    <ligand>
        <name>GTP</name>
        <dbReference type="ChEBI" id="CHEBI:37565"/>
    </ligand>
</feature>
<dbReference type="SUPFAM" id="SSF52540">
    <property type="entry name" value="P-loop containing nucleoside triphosphate hydrolases"/>
    <property type="match status" value="1"/>
</dbReference>
<feature type="binding site" evidence="10">
    <location>
        <position position="23"/>
    </location>
    <ligand>
        <name>(6S)-5-formyl-5,6,7,8-tetrahydrofolate</name>
        <dbReference type="ChEBI" id="CHEBI:57457"/>
    </ligand>
</feature>
<sequence length="446" mass="47277">MTTAETIVAVATPPGMGGVGVVRISGPGARDIATNLVGRLPKPRLATLCVFRDAAGDFIDQGLALFFPGPHSFTGEDVLELQGHGGPVVMDLLLQRCLESGARLARAGEFTERAFLNGKLDLAQAEAVADLIESTSALGARLAGRSLQGVFSEKIETLREHLMRVRAFLEATLDFPDEELDLPADFGLAEDLRDLLAQTQAILDQAHQGCVIREGLAIVLAGPPNAGKSSLLNALAGQDAAIVTPIPGTTRDPLKLDIRIDGLPLRIVDTAGLRHSEDLVEQEGVRRAQAQLGDAELVLWVRDVTQAPDSLTRDSLPPGVPVIRIINKIDLMGTAPHVQERDGGTQIALSVKTGAGLDLLRSHLKERAGVTALGEGAFVARRRHLDALRRAVAHLEAARSTLEHGSGPELVAEDLLRAATCLGEITGQVTSEDLLGSIFSTFCIGK</sequence>
<evidence type="ECO:0000256" key="4">
    <source>
        <dbReference type="ARBA" id="ARBA00022723"/>
    </source>
</evidence>
<evidence type="ECO:0000256" key="10">
    <source>
        <dbReference type="HAMAP-Rule" id="MF_00379"/>
    </source>
</evidence>
<evidence type="ECO:0000259" key="12">
    <source>
        <dbReference type="PROSITE" id="PS51709"/>
    </source>
</evidence>
<dbReference type="SUPFAM" id="SSF116878">
    <property type="entry name" value="TrmE connector domain"/>
    <property type="match status" value="1"/>
</dbReference>
<dbReference type="PANTHER" id="PTHR42714:SF2">
    <property type="entry name" value="TRNA MODIFICATION GTPASE GTPBP3, MITOCHONDRIAL"/>
    <property type="match status" value="1"/>
</dbReference>
<dbReference type="InterPro" id="IPR025867">
    <property type="entry name" value="MnmE_helical"/>
</dbReference>
<dbReference type="Gene3D" id="3.40.50.300">
    <property type="entry name" value="P-loop containing nucleotide triphosphate hydrolases"/>
    <property type="match status" value="1"/>
</dbReference>
<evidence type="ECO:0000256" key="1">
    <source>
        <dbReference type="ARBA" id="ARBA00011043"/>
    </source>
</evidence>
<dbReference type="InterPro" id="IPR006073">
    <property type="entry name" value="GTP-bd"/>
</dbReference>
<keyword evidence="3 10" id="KW-0819">tRNA processing</keyword>
<accession>A0A9X0WI66</accession>
<feature type="binding site" evidence="10">
    <location>
        <begin position="244"/>
        <end position="250"/>
    </location>
    <ligand>
        <name>GTP</name>
        <dbReference type="ChEBI" id="CHEBI:37565"/>
    </ligand>
</feature>
<feature type="binding site" evidence="10">
    <location>
        <position position="250"/>
    </location>
    <ligand>
        <name>Mg(2+)</name>
        <dbReference type="ChEBI" id="CHEBI:18420"/>
    </ligand>
</feature>
<dbReference type="AlphaFoldDB" id="A0A9X0WI66"/>
<dbReference type="Gene3D" id="3.30.1360.120">
    <property type="entry name" value="Probable tRNA modification gtpase trme, domain 1"/>
    <property type="match status" value="1"/>
</dbReference>
<dbReference type="PANTHER" id="PTHR42714">
    <property type="entry name" value="TRNA MODIFICATION GTPASE GTPBP3"/>
    <property type="match status" value="1"/>
</dbReference>
<dbReference type="GO" id="GO:0005525">
    <property type="term" value="F:GTP binding"/>
    <property type="evidence" value="ECO:0007669"/>
    <property type="project" value="UniProtKB-UniRule"/>
</dbReference>
<gene>
    <name evidence="10" type="primary">mnmE</name>
    <name evidence="10" type="synonym">trmE</name>
    <name evidence="13" type="ORF">CKO25_10265</name>
</gene>
<dbReference type="GO" id="GO:0005829">
    <property type="term" value="C:cytosol"/>
    <property type="evidence" value="ECO:0007669"/>
    <property type="project" value="TreeGrafter"/>
</dbReference>
<feature type="binding site" evidence="10">
    <location>
        <position position="80"/>
    </location>
    <ligand>
        <name>(6S)-5-formyl-5,6,7,8-tetrahydrofolate</name>
        <dbReference type="ChEBI" id="CHEBI:57457"/>
    </ligand>
</feature>
<reference evidence="13 14" key="1">
    <citation type="journal article" date="2020" name="Microorganisms">
        <title>Osmotic Adaptation and Compatible Solute Biosynthesis of Phototrophic Bacteria as Revealed from Genome Analyses.</title>
        <authorList>
            <person name="Imhoff J.F."/>
            <person name="Rahn T."/>
            <person name="Kunzel S."/>
            <person name="Keller A."/>
            <person name="Neulinger S.C."/>
        </authorList>
    </citation>
    <scope>NUCLEOTIDE SEQUENCE [LARGE SCALE GENOMIC DNA]</scope>
    <source>
        <strain evidence="13 14">DSM 21303</strain>
    </source>
</reference>
<keyword evidence="2 10" id="KW-0963">Cytoplasm</keyword>
<dbReference type="Pfam" id="PF01926">
    <property type="entry name" value="MMR_HSR1"/>
    <property type="match status" value="1"/>
</dbReference>
<feature type="binding site" evidence="10">
    <location>
        <position position="446"/>
    </location>
    <ligand>
        <name>(6S)-5-formyl-5,6,7,8-tetrahydrofolate</name>
        <dbReference type="ChEBI" id="CHEBI:57457"/>
    </ligand>
</feature>
<comment type="function">
    <text evidence="10">Exhibits a very high intrinsic GTPase hydrolysis rate. Involved in the addition of a carboxymethylaminomethyl (cmnm) group at the wobble position (U34) of certain tRNAs, forming tRNA-cmnm(5)s(2)U34.</text>
</comment>